<comment type="caution">
    <text evidence="3">The sequence shown here is derived from an EMBL/GenBank/DDBJ whole genome shotgun (WGS) entry which is preliminary data.</text>
</comment>
<dbReference type="InterPro" id="IPR027417">
    <property type="entry name" value="P-loop_NTPase"/>
</dbReference>
<name>A0A392RJR1_9FABA</name>
<evidence type="ECO:0000313" key="4">
    <source>
        <dbReference type="Proteomes" id="UP000265520"/>
    </source>
</evidence>
<dbReference type="EMBL" id="LXQA010229308">
    <property type="protein sequence ID" value="MCI36000.1"/>
    <property type="molecule type" value="Genomic_DNA"/>
</dbReference>
<keyword evidence="4" id="KW-1185">Reference proteome</keyword>
<keyword evidence="1" id="KW-0677">Repeat</keyword>
<dbReference type="Gene3D" id="3.40.50.300">
    <property type="entry name" value="P-loop containing nucleotide triphosphate hydrolases"/>
    <property type="match status" value="1"/>
</dbReference>
<dbReference type="GO" id="GO:0016887">
    <property type="term" value="F:ATP hydrolysis activity"/>
    <property type="evidence" value="ECO:0007669"/>
    <property type="project" value="InterPro"/>
</dbReference>
<evidence type="ECO:0000313" key="3">
    <source>
        <dbReference type="EMBL" id="MCI36000.1"/>
    </source>
</evidence>
<protein>
    <submittedName>
        <fullName evidence="3">ABC transporter F family member 3-like</fullName>
    </submittedName>
</protein>
<feature type="domain" description="ABC transporter" evidence="2">
    <location>
        <begin position="6"/>
        <end position="78"/>
    </location>
</feature>
<dbReference type="Proteomes" id="UP000265520">
    <property type="component" value="Unassembled WGS sequence"/>
</dbReference>
<sequence length="89" mass="10069">VVKVDAISQRLEQIYKRLELIDADAAESRAASILAGLSFSPEMQKKATKTFSGGWRMRIALARALFIEPDMLLLDEPTVTHHYKFLSYV</sequence>
<reference evidence="3 4" key="1">
    <citation type="journal article" date="2018" name="Front. Plant Sci.">
        <title>Red Clover (Trifolium pratense) and Zigzag Clover (T. medium) - A Picture of Genomic Similarities and Differences.</title>
        <authorList>
            <person name="Dluhosova J."/>
            <person name="Istvanek J."/>
            <person name="Nedelnik J."/>
            <person name="Repkova J."/>
        </authorList>
    </citation>
    <scope>NUCLEOTIDE SEQUENCE [LARGE SCALE GENOMIC DNA]</scope>
    <source>
        <strain evidence="4">cv. 10/8</strain>
        <tissue evidence="3">Leaf</tissue>
    </source>
</reference>
<organism evidence="3 4">
    <name type="scientific">Trifolium medium</name>
    <dbReference type="NCBI Taxonomy" id="97028"/>
    <lineage>
        <taxon>Eukaryota</taxon>
        <taxon>Viridiplantae</taxon>
        <taxon>Streptophyta</taxon>
        <taxon>Embryophyta</taxon>
        <taxon>Tracheophyta</taxon>
        <taxon>Spermatophyta</taxon>
        <taxon>Magnoliopsida</taxon>
        <taxon>eudicotyledons</taxon>
        <taxon>Gunneridae</taxon>
        <taxon>Pentapetalae</taxon>
        <taxon>rosids</taxon>
        <taxon>fabids</taxon>
        <taxon>Fabales</taxon>
        <taxon>Fabaceae</taxon>
        <taxon>Papilionoideae</taxon>
        <taxon>50 kb inversion clade</taxon>
        <taxon>NPAAA clade</taxon>
        <taxon>Hologalegina</taxon>
        <taxon>IRL clade</taxon>
        <taxon>Trifolieae</taxon>
        <taxon>Trifolium</taxon>
    </lineage>
</organism>
<proteinExistence type="predicted"/>
<dbReference type="PANTHER" id="PTHR19211">
    <property type="entry name" value="ATP-BINDING TRANSPORT PROTEIN-RELATED"/>
    <property type="match status" value="1"/>
</dbReference>
<evidence type="ECO:0000256" key="1">
    <source>
        <dbReference type="ARBA" id="ARBA00022737"/>
    </source>
</evidence>
<accession>A0A392RJR1</accession>
<dbReference type="AlphaFoldDB" id="A0A392RJR1"/>
<feature type="non-terminal residue" evidence="3">
    <location>
        <position position="1"/>
    </location>
</feature>
<evidence type="ECO:0000259" key="2">
    <source>
        <dbReference type="Pfam" id="PF00005"/>
    </source>
</evidence>
<dbReference type="InterPro" id="IPR003439">
    <property type="entry name" value="ABC_transporter-like_ATP-bd"/>
</dbReference>
<dbReference type="PANTHER" id="PTHR19211:SF117">
    <property type="entry name" value="ATP-BINDING CASSETTE SUB-FAMILY F MEMBER 3"/>
    <property type="match status" value="1"/>
</dbReference>
<dbReference type="GO" id="GO:0005524">
    <property type="term" value="F:ATP binding"/>
    <property type="evidence" value="ECO:0007669"/>
    <property type="project" value="InterPro"/>
</dbReference>
<dbReference type="Pfam" id="PF00005">
    <property type="entry name" value="ABC_tran"/>
    <property type="match status" value="1"/>
</dbReference>
<dbReference type="SUPFAM" id="SSF52540">
    <property type="entry name" value="P-loop containing nucleoside triphosphate hydrolases"/>
    <property type="match status" value="1"/>
</dbReference>
<dbReference type="InterPro" id="IPR050611">
    <property type="entry name" value="ABCF"/>
</dbReference>